<proteinExistence type="predicted"/>
<keyword evidence="2" id="KW-0472">Membrane</keyword>
<dbReference type="OrthoDB" id="376083at2759"/>
<feature type="transmembrane region" description="Helical" evidence="2">
    <location>
        <begin position="40"/>
        <end position="66"/>
    </location>
</feature>
<feature type="coiled-coil region" evidence="1">
    <location>
        <begin position="158"/>
        <end position="185"/>
    </location>
</feature>
<evidence type="ECO:0000313" key="6">
    <source>
        <dbReference type="Proteomes" id="UP000195489"/>
    </source>
</evidence>
<dbReference type="AlphaFoldDB" id="A0A077TQN7"/>
<feature type="transmembrane region" description="Helical" evidence="2">
    <location>
        <begin position="14"/>
        <end position="33"/>
    </location>
</feature>
<evidence type="ECO:0000256" key="2">
    <source>
        <dbReference type="SAM" id="Phobius"/>
    </source>
</evidence>
<reference evidence="4 5" key="1">
    <citation type="journal article" date="2014" name="BMC Biol.">
        <title>A comprehensive evaluation of rodent malaria parasite genomes and gene expression.</title>
        <authorList>
            <person name="Otto T.D."/>
            <person name="Bohme U."/>
            <person name="Jackson A.P."/>
            <person name="Hunt M."/>
            <person name="Franke-Fayard B."/>
            <person name="Hoeijmakers W.A."/>
            <person name="Religa A.A."/>
            <person name="Robertson L."/>
            <person name="Sanders M."/>
            <person name="Ogun S.A."/>
            <person name="Cunningham D."/>
            <person name="Erhart A."/>
            <person name="Billker O."/>
            <person name="Khan S.M."/>
            <person name="Stunnenberg H.G."/>
            <person name="Langhorne J."/>
            <person name="Holder A.A."/>
            <person name="Waters A.P."/>
            <person name="Newbold C.I."/>
            <person name="Pain A."/>
            <person name="Berriman M."/>
            <person name="Janse C.J."/>
        </authorList>
    </citation>
    <scope>NUCLEOTIDE SEQUENCE [LARGE SCALE GENOMIC DNA]</scope>
    <source>
        <strain evidence="4 5">AS</strain>
    </source>
</reference>
<dbReference type="GeneID" id="3498223"/>
<dbReference type="EMBL" id="LK022891">
    <property type="protein sequence ID" value="VTZ70860.1"/>
    <property type="molecule type" value="Genomic_DNA"/>
</dbReference>
<evidence type="ECO:0000313" key="3">
    <source>
        <dbReference type="EMBL" id="SCN62831.1"/>
    </source>
</evidence>
<evidence type="ECO:0000256" key="1">
    <source>
        <dbReference type="SAM" id="Coils"/>
    </source>
</evidence>
<dbReference type="Proteomes" id="UP000195489">
    <property type="component" value="Chromosome 14"/>
</dbReference>
<protein>
    <submittedName>
        <fullName evidence="3">Uncharacterized protein</fullName>
    </submittedName>
</protein>
<gene>
    <name evidence="4" type="ORF">PCHAS_1418300</name>
    <name evidence="3" type="ORF">PCHCB_000439500</name>
</gene>
<sequence>MGSSKCVSTRITSFILYLIPLIYSILIIIFGTVEYKNNNLCNLVILCMFYGAVIIVVCLVGCWGVIKENATSVRSTLILLIVNNIIMSMLITFLLIDTLKYPHIAIIHKASKLLQFIVKQKKVGLIFCSVIYALIFFSFCFMWNIGDYLAQLDANMCLDDIRTSHDRMQNNKKKYSKKISKDETECLLKV</sequence>
<name>A0A077TQN7_PLACU</name>
<dbReference type="RefSeq" id="XP_745101.1">
    <property type="nucleotide sequence ID" value="XM_740008.1"/>
</dbReference>
<keyword evidence="2" id="KW-1133">Transmembrane helix</keyword>
<dbReference type="KEGG" id="pcb:PCHAS_1418300"/>
<dbReference type="EMBL" id="LT608166">
    <property type="protein sequence ID" value="SCN62831.1"/>
    <property type="molecule type" value="Genomic_DNA"/>
</dbReference>
<reference evidence="4" key="2">
    <citation type="submission" date="2014-05" db="EMBL/GenBank/DDBJ databases">
        <authorList>
            <person name="Aslett M.A."/>
            <person name="De Silva N."/>
        </authorList>
    </citation>
    <scope>NUCLEOTIDE SEQUENCE</scope>
    <source>
        <strain evidence="4">AS</strain>
    </source>
</reference>
<reference evidence="3 6" key="3">
    <citation type="submission" date="2016-08" db="EMBL/GenBank/DDBJ databases">
        <authorList>
            <consortium name="Pathogen Informatics"/>
        </authorList>
    </citation>
    <scope>NUCLEOTIDE SEQUENCE [LARGE SCALE GENOMIC DNA]</scope>
    <source>
        <strain evidence="4">AS</strain>
        <strain evidence="3 6">CB</strain>
    </source>
</reference>
<evidence type="ECO:0000313" key="4">
    <source>
        <dbReference type="EMBL" id="VTZ70860.1"/>
    </source>
</evidence>
<feature type="transmembrane region" description="Helical" evidence="2">
    <location>
        <begin position="78"/>
        <end position="102"/>
    </location>
</feature>
<dbReference type="Proteomes" id="UP000071118">
    <property type="component" value="Chromosome 14"/>
</dbReference>
<evidence type="ECO:0000313" key="5">
    <source>
        <dbReference type="Proteomes" id="UP000071118"/>
    </source>
</evidence>
<dbReference type="VEuPathDB" id="PlasmoDB:PCHAS_1418300"/>
<accession>A0A077TQN7</accession>
<keyword evidence="2" id="KW-0812">Transmembrane</keyword>
<keyword evidence="1" id="KW-0175">Coiled coil</keyword>
<feature type="transmembrane region" description="Helical" evidence="2">
    <location>
        <begin position="123"/>
        <end position="146"/>
    </location>
</feature>
<keyword evidence="5" id="KW-1185">Reference proteome</keyword>
<organism evidence="3 6">
    <name type="scientific">Plasmodium chabaudi chabaudi</name>
    <dbReference type="NCBI Taxonomy" id="31271"/>
    <lineage>
        <taxon>Eukaryota</taxon>
        <taxon>Sar</taxon>
        <taxon>Alveolata</taxon>
        <taxon>Apicomplexa</taxon>
        <taxon>Aconoidasida</taxon>
        <taxon>Haemosporida</taxon>
        <taxon>Plasmodiidae</taxon>
        <taxon>Plasmodium</taxon>
        <taxon>Plasmodium (Vinckeia)</taxon>
    </lineage>
</organism>